<reference evidence="1 2" key="1">
    <citation type="submission" date="2020-01" db="EMBL/GenBank/DDBJ databases">
        <title>Pseudarthrobacter psychrotolerans sp. nov., isolated from antarctic soil.</title>
        <authorList>
            <person name="Shin Y."/>
            <person name="Park W."/>
        </authorList>
    </citation>
    <scope>NUCLEOTIDE SEQUENCE [LARGE SCALE GENOMIC DNA]</scope>
    <source>
        <strain evidence="1 2">YJ56</strain>
    </source>
</reference>
<organism evidence="1 2">
    <name type="scientific">Pseudarthrobacter psychrotolerans</name>
    <dbReference type="NCBI Taxonomy" id="2697569"/>
    <lineage>
        <taxon>Bacteria</taxon>
        <taxon>Bacillati</taxon>
        <taxon>Actinomycetota</taxon>
        <taxon>Actinomycetes</taxon>
        <taxon>Micrococcales</taxon>
        <taxon>Micrococcaceae</taxon>
        <taxon>Pseudarthrobacter</taxon>
    </lineage>
</organism>
<accession>A0A6P1NKB6</accession>
<dbReference type="Proteomes" id="UP000464186">
    <property type="component" value="Chromosome"/>
</dbReference>
<protein>
    <submittedName>
        <fullName evidence="1">Uncharacterized protein</fullName>
    </submittedName>
</protein>
<evidence type="ECO:0000313" key="1">
    <source>
        <dbReference type="EMBL" id="QHK18900.1"/>
    </source>
</evidence>
<gene>
    <name evidence="1" type="ORF">GU243_02975</name>
</gene>
<sequence>MSGPRGRRAWLVTWVSATSAQPENPIAAIFGSRIGSDKVKAYMEFLYAAEHFSGEEMLGLLSDPDANPYPASYNKLAHHMGDQTDYVPYQGQIVCGHNPYLYGRLVNRLRVGEGTYPDGSRQLVWEEILRPSLDRWT</sequence>
<evidence type="ECO:0000313" key="2">
    <source>
        <dbReference type="Proteomes" id="UP000464186"/>
    </source>
</evidence>
<dbReference type="EMBL" id="CP047898">
    <property type="protein sequence ID" value="QHK18900.1"/>
    <property type="molecule type" value="Genomic_DNA"/>
</dbReference>
<dbReference type="AlphaFoldDB" id="A0A6P1NKB6"/>
<keyword evidence="2" id="KW-1185">Reference proteome</keyword>
<proteinExistence type="predicted"/>
<name>A0A6P1NKB6_9MICC</name>
<dbReference type="KEGG" id="psey:GU243_02975"/>